<keyword evidence="2" id="KW-1185">Reference proteome</keyword>
<proteinExistence type="predicted"/>
<dbReference type="AlphaFoldDB" id="A0A2T0LCE4"/>
<comment type="caution">
    <text evidence="1">The sequence shown here is derived from an EMBL/GenBank/DDBJ whole genome shotgun (WGS) entry which is preliminary data.</text>
</comment>
<gene>
    <name evidence="1" type="ORF">CLV97_12343</name>
</gene>
<protein>
    <submittedName>
        <fullName evidence="1">Uncharacterized protein</fullName>
    </submittedName>
</protein>
<dbReference type="Proteomes" id="UP000237797">
    <property type="component" value="Unassembled WGS sequence"/>
</dbReference>
<reference evidence="1 2" key="1">
    <citation type="submission" date="2018-03" db="EMBL/GenBank/DDBJ databases">
        <title>Genomic Encyclopedia of Archaeal and Bacterial Type Strains, Phase II (KMG-II): from individual species to whole genera.</title>
        <authorList>
            <person name="Goeker M."/>
        </authorList>
    </citation>
    <scope>NUCLEOTIDE SEQUENCE [LARGE SCALE GENOMIC DNA]</scope>
    <source>
        <strain evidence="1 2">DSM 44946</strain>
    </source>
</reference>
<dbReference type="EMBL" id="PVNE01000023">
    <property type="protein sequence ID" value="PRX39590.1"/>
    <property type="molecule type" value="Genomic_DNA"/>
</dbReference>
<accession>A0A2T0LCE4</accession>
<sequence>MLSTSIPKFIAKKPETALNCLLPLFRGVRTRKTHNVSGLCPFLDEVIPRLFTVSPTMRLNKRYIKAIQYMN</sequence>
<organism evidence="1 2">
    <name type="scientific">Planifilum fimeticola</name>
    <dbReference type="NCBI Taxonomy" id="201975"/>
    <lineage>
        <taxon>Bacteria</taxon>
        <taxon>Bacillati</taxon>
        <taxon>Bacillota</taxon>
        <taxon>Bacilli</taxon>
        <taxon>Bacillales</taxon>
        <taxon>Thermoactinomycetaceae</taxon>
        <taxon>Planifilum</taxon>
    </lineage>
</organism>
<name>A0A2T0LCE4_9BACL</name>
<evidence type="ECO:0000313" key="2">
    <source>
        <dbReference type="Proteomes" id="UP000237797"/>
    </source>
</evidence>
<evidence type="ECO:0000313" key="1">
    <source>
        <dbReference type="EMBL" id="PRX39590.1"/>
    </source>
</evidence>